<evidence type="ECO:0000313" key="1">
    <source>
        <dbReference type="EMBL" id="TYJ40583.1"/>
    </source>
</evidence>
<sequence>MIWDFFNLSAQENHEKGGVSSCSYSLAALCCCCLLDACF</sequence>
<dbReference type="AlphaFoldDB" id="A0A5D2ZR22"/>
<proteinExistence type="predicted"/>
<accession>A0A5D2ZR22</accession>
<name>A0A5D2ZR22_GOSMU</name>
<dbReference type="EMBL" id="CM017639">
    <property type="protein sequence ID" value="TYJ40583.1"/>
    <property type="molecule type" value="Genomic_DNA"/>
</dbReference>
<organism evidence="1 2">
    <name type="scientific">Gossypium mustelinum</name>
    <name type="common">Cotton</name>
    <name type="synonym">Gossypium caicoense</name>
    <dbReference type="NCBI Taxonomy" id="34275"/>
    <lineage>
        <taxon>Eukaryota</taxon>
        <taxon>Viridiplantae</taxon>
        <taxon>Streptophyta</taxon>
        <taxon>Embryophyta</taxon>
        <taxon>Tracheophyta</taxon>
        <taxon>Spermatophyta</taxon>
        <taxon>Magnoliopsida</taxon>
        <taxon>eudicotyledons</taxon>
        <taxon>Gunneridae</taxon>
        <taxon>Pentapetalae</taxon>
        <taxon>rosids</taxon>
        <taxon>malvids</taxon>
        <taxon>Malvales</taxon>
        <taxon>Malvaceae</taxon>
        <taxon>Malvoideae</taxon>
        <taxon>Gossypium</taxon>
    </lineage>
</organism>
<protein>
    <submittedName>
        <fullName evidence="1">Uncharacterized protein</fullName>
    </submittedName>
</protein>
<reference evidence="1 2" key="1">
    <citation type="submission" date="2019-07" db="EMBL/GenBank/DDBJ databases">
        <title>WGS assembly of Gossypium mustelinum.</title>
        <authorList>
            <person name="Chen Z.J."/>
            <person name="Sreedasyam A."/>
            <person name="Ando A."/>
            <person name="Song Q."/>
            <person name="De L."/>
            <person name="Hulse-Kemp A."/>
            <person name="Ding M."/>
            <person name="Ye W."/>
            <person name="Kirkbride R."/>
            <person name="Jenkins J."/>
            <person name="Plott C."/>
            <person name="Lovell J."/>
            <person name="Lin Y.-M."/>
            <person name="Vaughn R."/>
            <person name="Liu B."/>
            <person name="Li W."/>
            <person name="Simpson S."/>
            <person name="Scheffler B."/>
            <person name="Saski C."/>
            <person name="Grover C."/>
            <person name="Hu G."/>
            <person name="Conover J."/>
            <person name="Carlson J."/>
            <person name="Shu S."/>
            <person name="Boston L."/>
            <person name="Williams M."/>
            <person name="Peterson D."/>
            <person name="Mcgee K."/>
            <person name="Jones D."/>
            <person name="Wendel J."/>
            <person name="Stelly D."/>
            <person name="Grimwood J."/>
            <person name="Schmutz J."/>
        </authorList>
    </citation>
    <scope>NUCLEOTIDE SEQUENCE [LARGE SCALE GENOMIC DNA]</scope>
    <source>
        <strain evidence="1">1408120.09</strain>
    </source>
</reference>
<keyword evidence="2" id="KW-1185">Reference proteome</keyword>
<gene>
    <name evidence="1" type="ORF">E1A91_A04G150600v1</name>
</gene>
<evidence type="ECO:0000313" key="2">
    <source>
        <dbReference type="Proteomes" id="UP000323597"/>
    </source>
</evidence>
<dbReference type="Proteomes" id="UP000323597">
    <property type="component" value="Chromosome A04"/>
</dbReference>